<dbReference type="InterPro" id="IPR018920">
    <property type="entry name" value="EssA/YueC"/>
</dbReference>
<evidence type="ECO:0000256" key="2">
    <source>
        <dbReference type="ARBA" id="ARBA00008570"/>
    </source>
</evidence>
<keyword evidence="3" id="KW-1003">Cell membrane</keyword>
<evidence type="ECO:0000313" key="8">
    <source>
        <dbReference type="EMBL" id="MDQ0273310.1"/>
    </source>
</evidence>
<gene>
    <name evidence="8" type="ORF">J2S17_005242</name>
</gene>
<keyword evidence="6 7" id="KW-0472">Membrane</keyword>
<accession>A0ABU0AQ12</accession>
<evidence type="ECO:0000256" key="7">
    <source>
        <dbReference type="SAM" id="Phobius"/>
    </source>
</evidence>
<proteinExistence type="inferred from homology"/>
<keyword evidence="5 7" id="KW-1133">Transmembrane helix</keyword>
<evidence type="ECO:0000256" key="4">
    <source>
        <dbReference type="ARBA" id="ARBA00022692"/>
    </source>
</evidence>
<dbReference type="RefSeq" id="WP_307479262.1">
    <property type="nucleotide sequence ID" value="NZ_JAUSUB010000037.1"/>
</dbReference>
<keyword evidence="9" id="KW-1185">Reference proteome</keyword>
<dbReference type="Proteomes" id="UP001238088">
    <property type="component" value="Unassembled WGS sequence"/>
</dbReference>
<organism evidence="8 9">
    <name type="scientific">Cytobacillus purgationiresistens</name>
    <dbReference type="NCBI Taxonomy" id="863449"/>
    <lineage>
        <taxon>Bacteria</taxon>
        <taxon>Bacillati</taxon>
        <taxon>Bacillota</taxon>
        <taxon>Bacilli</taxon>
        <taxon>Bacillales</taxon>
        <taxon>Bacillaceae</taxon>
        <taxon>Cytobacillus</taxon>
    </lineage>
</organism>
<keyword evidence="4 7" id="KW-0812">Transmembrane</keyword>
<comment type="caution">
    <text evidence="8">The sequence shown here is derived from an EMBL/GenBank/DDBJ whole genome shotgun (WGS) entry which is preliminary data.</text>
</comment>
<evidence type="ECO:0000256" key="5">
    <source>
        <dbReference type="ARBA" id="ARBA00022989"/>
    </source>
</evidence>
<comment type="subcellular location">
    <subcellularLocation>
        <location evidence="1">Cell membrane</location>
        <topology evidence="1">Single-pass membrane protein</topology>
    </subcellularLocation>
</comment>
<protein>
    <submittedName>
        <fullName evidence="8">Type VII secretion protein EssA</fullName>
    </submittedName>
</protein>
<reference evidence="8 9" key="1">
    <citation type="submission" date="2023-07" db="EMBL/GenBank/DDBJ databases">
        <title>Genomic Encyclopedia of Type Strains, Phase IV (KMG-IV): sequencing the most valuable type-strain genomes for metagenomic binning, comparative biology and taxonomic classification.</title>
        <authorList>
            <person name="Goeker M."/>
        </authorList>
    </citation>
    <scope>NUCLEOTIDE SEQUENCE [LARGE SCALE GENOMIC DNA]</scope>
    <source>
        <strain evidence="8 9">DSM 23494</strain>
    </source>
</reference>
<dbReference type="Pfam" id="PF10661">
    <property type="entry name" value="EssA"/>
    <property type="match status" value="1"/>
</dbReference>
<evidence type="ECO:0000256" key="1">
    <source>
        <dbReference type="ARBA" id="ARBA00004162"/>
    </source>
</evidence>
<dbReference type="InterPro" id="IPR034026">
    <property type="entry name" value="EssA"/>
</dbReference>
<name>A0ABU0AQ12_9BACI</name>
<evidence type="ECO:0000313" key="9">
    <source>
        <dbReference type="Proteomes" id="UP001238088"/>
    </source>
</evidence>
<evidence type="ECO:0000256" key="3">
    <source>
        <dbReference type="ARBA" id="ARBA00022475"/>
    </source>
</evidence>
<dbReference type="NCBIfam" id="TIGR03927">
    <property type="entry name" value="T7SS_EssA_Firm"/>
    <property type="match status" value="1"/>
</dbReference>
<feature type="transmembrane region" description="Helical" evidence="7">
    <location>
        <begin position="135"/>
        <end position="153"/>
    </location>
</feature>
<evidence type="ECO:0000256" key="6">
    <source>
        <dbReference type="ARBA" id="ARBA00023136"/>
    </source>
</evidence>
<dbReference type="EMBL" id="JAUSUB010000037">
    <property type="protein sequence ID" value="MDQ0273310.1"/>
    <property type="molecule type" value="Genomic_DNA"/>
</dbReference>
<comment type="similarity">
    <text evidence="2">Belongs to the EssA family.</text>
</comment>
<sequence length="161" mass="18389">MKHHKIIALIFAMTILFIVFHTPLASATPSIETLVPNLYEDKEFRDNKEFLRKESTTNQTKQVPEEQKSLQFELRDYDPNEKVKEELFSSERENRKTIALQAEQLDLFAKEPNQASSFQENQAVDEGKGNAKLQSLYLGILAIAVVIILVLLIPRMAQGSK</sequence>